<dbReference type="SUPFAM" id="SSF51161">
    <property type="entry name" value="Trimeric LpxA-like enzymes"/>
    <property type="match status" value="1"/>
</dbReference>
<dbReference type="STRING" id="1763538.LPB68_10915"/>
<dbReference type="OrthoDB" id="9801697at2"/>
<dbReference type="InterPro" id="IPR051159">
    <property type="entry name" value="Hexapeptide_acetyltransf"/>
</dbReference>
<dbReference type="GO" id="GO:0008374">
    <property type="term" value="F:O-acyltransferase activity"/>
    <property type="evidence" value="ECO:0007669"/>
    <property type="project" value="TreeGrafter"/>
</dbReference>
<dbReference type="InterPro" id="IPR001451">
    <property type="entry name" value="Hexapep"/>
</dbReference>
<dbReference type="PANTHER" id="PTHR23416">
    <property type="entry name" value="SIALIC ACID SYNTHASE-RELATED"/>
    <property type="match status" value="1"/>
</dbReference>
<dbReference type="Proteomes" id="UP000077134">
    <property type="component" value="Unassembled WGS sequence"/>
</dbReference>
<dbReference type="RefSeq" id="WP_082865547.1">
    <property type="nucleotide sequence ID" value="NZ_CP017770.1"/>
</dbReference>
<dbReference type="CDD" id="cd04647">
    <property type="entry name" value="LbH_MAT_like"/>
    <property type="match status" value="1"/>
</dbReference>
<dbReference type="EMBL" id="LSFN01000004">
    <property type="protein sequence ID" value="OAB77448.1"/>
    <property type="molecule type" value="Genomic_DNA"/>
</dbReference>
<dbReference type="AlphaFoldDB" id="A0A167GCQ4"/>
<dbReference type="Pfam" id="PF00132">
    <property type="entry name" value="Hexapep"/>
    <property type="match status" value="1"/>
</dbReference>
<sequence>MFSKLIKCLFSIRFWSYVVKMLLNLYDRSFGSIPKLGAYNDAVIDVTTSFRNPNNIYLNTKVTIGEECRLWASENAKIIIGKSAILGPNVFITSMNHGIEKNTVIRDQNFIERDVIINEDCWIGSQSIILPGVTLGKGTVVAAGAVVTKSTEPYSIVAGVPAKVISYRL</sequence>
<keyword evidence="4" id="KW-1185">Reference proteome</keyword>
<dbReference type="Gene3D" id="2.160.10.10">
    <property type="entry name" value="Hexapeptide repeat proteins"/>
    <property type="match status" value="1"/>
</dbReference>
<evidence type="ECO:0000256" key="1">
    <source>
        <dbReference type="ARBA" id="ARBA00007274"/>
    </source>
</evidence>
<comment type="caution">
    <text evidence="3">The sequence shown here is derived from an EMBL/GenBank/DDBJ whole genome shotgun (WGS) entry which is preliminary data.</text>
</comment>
<dbReference type="GO" id="GO:0005829">
    <property type="term" value="C:cytosol"/>
    <property type="evidence" value="ECO:0007669"/>
    <property type="project" value="TreeGrafter"/>
</dbReference>
<evidence type="ECO:0000313" key="4">
    <source>
        <dbReference type="Proteomes" id="UP000077134"/>
    </source>
</evidence>
<evidence type="ECO:0000256" key="2">
    <source>
        <dbReference type="ARBA" id="ARBA00022679"/>
    </source>
</evidence>
<keyword evidence="2" id="KW-0808">Transferase</keyword>
<proteinExistence type="inferred from homology"/>
<dbReference type="InterPro" id="IPR011004">
    <property type="entry name" value="Trimer_LpxA-like_sf"/>
</dbReference>
<protein>
    <recommendedName>
        <fullName evidence="5">Acetyltransferase</fullName>
    </recommendedName>
</protein>
<reference evidence="3 4" key="1">
    <citation type="submission" date="2016-02" db="EMBL/GenBank/DDBJ databases">
        <title>Paenibacillus sp. LPB0068, isolated from Crassostrea gigas.</title>
        <authorList>
            <person name="Shin S.-K."/>
            <person name="Yi H."/>
        </authorList>
    </citation>
    <scope>NUCLEOTIDE SEQUENCE [LARGE SCALE GENOMIC DNA]</scope>
    <source>
        <strain evidence="3 4">LPB0068</strain>
    </source>
</reference>
<gene>
    <name evidence="3" type="ORF">PNBC_01910</name>
</gene>
<comment type="similarity">
    <text evidence="1">Belongs to the transferase hexapeptide repeat family.</text>
</comment>
<accession>A0A167GCQ4</accession>
<evidence type="ECO:0000313" key="3">
    <source>
        <dbReference type="EMBL" id="OAB77448.1"/>
    </source>
</evidence>
<name>A0A167GCQ4_9BACL</name>
<evidence type="ECO:0008006" key="5">
    <source>
        <dbReference type="Google" id="ProtNLM"/>
    </source>
</evidence>
<dbReference type="PANTHER" id="PTHR23416:SF23">
    <property type="entry name" value="ACETYLTRANSFERASE C18B11.09C-RELATED"/>
    <property type="match status" value="1"/>
</dbReference>
<organism evidence="3 4">
    <name type="scientific">Paenibacillus crassostreae</name>
    <dbReference type="NCBI Taxonomy" id="1763538"/>
    <lineage>
        <taxon>Bacteria</taxon>
        <taxon>Bacillati</taxon>
        <taxon>Bacillota</taxon>
        <taxon>Bacilli</taxon>
        <taxon>Bacillales</taxon>
        <taxon>Paenibacillaceae</taxon>
        <taxon>Paenibacillus</taxon>
    </lineage>
</organism>